<feature type="domain" description="TGF-beta family profile" evidence="17">
    <location>
        <begin position="703"/>
        <end position="817"/>
    </location>
</feature>
<dbReference type="Gene3D" id="2.10.90.10">
    <property type="entry name" value="Cystine-knot cytokines"/>
    <property type="match status" value="1"/>
</dbReference>
<comment type="similarity">
    <text evidence="2 14">Belongs to the TGF-beta family.</text>
</comment>
<dbReference type="GO" id="GO:0030154">
    <property type="term" value="P:cell differentiation"/>
    <property type="evidence" value="ECO:0007669"/>
    <property type="project" value="UniProtKB-KW"/>
</dbReference>
<dbReference type="CDD" id="cd13757">
    <property type="entry name" value="TGF_beta_AMH"/>
    <property type="match status" value="1"/>
</dbReference>
<dbReference type="Pfam" id="PF04709">
    <property type="entry name" value="AMH_N"/>
    <property type="match status" value="1"/>
</dbReference>
<evidence type="ECO:0000256" key="7">
    <source>
        <dbReference type="ARBA" id="ARBA00022782"/>
    </source>
</evidence>
<dbReference type="PROSITE" id="PS00250">
    <property type="entry name" value="TGF_BETA_1"/>
    <property type="match status" value="1"/>
</dbReference>
<feature type="region of interest" description="Disordered" evidence="15">
    <location>
        <begin position="40"/>
        <end position="89"/>
    </location>
</feature>
<keyword evidence="5" id="KW-0964">Secreted</keyword>
<keyword evidence="7" id="KW-0221">Differentiation</keyword>
<evidence type="ECO:0000256" key="12">
    <source>
        <dbReference type="ARBA" id="ARBA00030008"/>
    </source>
</evidence>
<dbReference type="PROSITE" id="PS51362">
    <property type="entry name" value="TGF_BETA_2"/>
    <property type="match status" value="1"/>
</dbReference>
<evidence type="ECO:0000256" key="6">
    <source>
        <dbReference type="ARBA" id="ARBA00022729"/>
    </source>
</evidence>
<proteinExistence type="inferred from homology"/>
<evidence type="ECO:0000256" key="15">
    <source>
        <dbReference type="SAM" id="MobiDB-lite"/>
    </source>
</evidence>
<dbReference type="InterPro" id="IPR006799">
    <property type="entry name" value="AMH_N"/>
</dbReference>
<protein>
    <recommendedName>
        <fullName evidence="4">Muellerian-inhibiting factor</fullName>
    </recommendedName>
    <alternativeName>
        <fullName evidence="12">Anti-Muellerian hormone</fullName>
    </alternativeName>
    <alternativeName>
        <fullName evidence="13">Muellerian-inhibiting substance</fullName>
    </alternativeName>
</protein>
<keyword evidence="19" id="KW-1185">Reference proteome</keyword>
<keyword evidence="10" id="KW-1015">Disulfide bond</keyword>
<evidence type="ECO:0000256" key="14">
    <source>
        <dbReference type="RuleBase" id="RU000354"/>
    </source>
</evidence>
<sequence>MSALRGLLLCLVLPLPSAALPRKEERDSLVELSLPEGLGLEAEGRKVGNGSLQETPRSRRDAATRLFSKPEPGAKCPQGVAEEGGPGWSRSSLQPWPLGGLEGPVCRVRMEQGGATPRHMEVVGVLSHYESSFIKLLRRHRSWDGNFPGTFGLCWAGEAAAAPHPLQRIHEHLLEPGLDRFLVLHLEEALPRKEERDSLVELSLPEGLGLEAEGRKVGNGSLQETPRSRRDAATRLFSKPEPGAKCPQGVAEEGGPGWSRSSLQPWPLGGLEGPVCRVRMEQGGATPRHMEVVGVLSHYESSFIKLLRRHRSWDGNFPGTFGLCWAGEAAAAPHPLQRIHEHLLEPGLDRFLVLHLEEVQWEAQVKLRFQLVFQAEVGRALGELQAAVMLFYLGHRAGRGSGHPQELQVTGPGLLRDQRLCLSRDTQYLALAAAAASVTRSAERLRFSASLTIHGRAGGAALPRSEVQQLLFGSDDKCFTRMTPVLLLLEEEDALAPSSYLSAERVLDTAPYPQLSPPQAGPEELPTPTAPSQGNASSPGSAQFLGILTRFIRQLLSSSSEPPPQPSAHHRLDFEVMETLPHQLLNLSEEAALERLVQSEEPSVLLLPQDSGAVLEQHLGDWQPEDSVLQLLLGKLQLVIQELRDIPAFRANAALFQHLLTFCYYPAGPGQAGAAERGPGSRKLRTLLLLKALQSVRARWQERRKVQRQNRSARHQAHCRLQELTIDLRDRHFIVMPTVYAANNCEGPCRLPLSTRVPSYFSHTVLLLGVQERGSPLRRAPCCVPVRYSDQLIISLSSDGLEIRKFPNMVAEECGCR</sequence>
<evidence type="ECO:0000256" key="2">
    <source>
        <dbReference type="ARBA" id="ARBA00006656"/>
    </source>
</evidence>
<evidence type="ECO:0000256" key="9">
    <source>
        <dbReference type="ARBA" id="ARBA00023156"/>
    </source>
</evidence>
<dbReference type="GO" id="GO:0007506">
    <property type="term" value="P:gonadal mesoderm development"/>
    <property type="evidence" value="ECO:0007669"/>
    <property type="project" value="UniProtKB-KW"/>
</dbReference>
<feature type="chain" id="PRO_5035461431" description="Muellerian-inhibiting factor" evidence="16">
    <location>
        <begin position="20"/>
        <end position="817"/>
    </location>
</feature>
<dbReference type="InterPro" id="IPR017948">
    <property type="entry name" value="TGFb_CS"/>
</dbReference>
<dbReference type="InterPro" id="IPR029034">
    <property type="entry name" value="Cystine-knot_cytokine"/>
</dbReference>
<evidence type="ECO:0000313" key="19">
    <source>
        <dbReference type="Proteomes" id="UP000796761"/>
    </source>
</evidence>
<reference evidence="18" key="1">
    <citation type="submission" date="2019-04" db="EMBL/GenBank/DDBJ databases">
        <title>Genome assembly of Zosterops borbonicus 15179.</title>
        <authorList>
            <person name="Leroy T."/>
            <person name="Anselmetti Y."/>
            <person name="Tilak M.-K."/>
            <person name="Nabholz B."/>
        </authorList>
    </citation>
    <scope>NUCLEOTIDE SEQUENCE</scope>
    <source>
        <strain evidence="18">HGM_15179</strain>
        <tissue evidence="18">Muscle</tissue>
    </source>
</reference>
<dbReference type="EMBL" id="SWJQ01000562">
    <property type="protein sequence ID" value="TRZ12843.1"/>
    <property type="molecule type" value="Genomic_DNA"/>
</dbReference>
<evidence type="ECO:0000259" key="17">
    <source>
        <dbReference type="PROSITE" id="PS51362"/>
    </source>
</evidence>
<dbReference type="GO" id="GO:0001880">
    <property type="term" value="P:Mullerian duct regression"/>
    <property type="evidence" value="ECO:0007669"/>
    <property type="project" value="TreeGrafter"/>
</dbReference>
<dbReference type="GO" id="GO:0008083">
    <property type="term" value="F:growth factor activity"/>
    <property type="evidence" value="ECO:0007669"/>
    <property type="project" value="UniProtKB-KW"/>
</dbReference>
<evidence type="ECO:0000313" key="18">
    <source>
        <dbReference type="EMBL" id="TRZ12843.1"/>
    </source>
</evidence>
<evidence type="ECO:0000256" key="4">
    <source>
        <dbReference type="ARBA" id="ARBA00020473"/>
    </source>
</evidence>
<keyword evidence="9" id="KW-0334">Gonadal differentiation</keyword>
<gene>
    <name evidence="18" type="ORF">HGM15179_014256</name>
</gene>
<dbReference type="InterPro" id="IPR001839">
    <property type="entry name" value="TGF-b_C"/>
</dbReference>
<dbReference type="GO" id="GO:0005615">
    <property type="term" value="C:extracellular space"/>
    <property type="evidence" value="ECO:0007669"/>
    <property type="project" value="TreeGrafter"/>
</dbReference>
<dbReference type="OrthoDB" id="9893739at2759"/>
<dbReference type="Pfam" id="PF00019">
    <property type="entry name" value="TGF_beta"/>
    <property type="match status" value="1"/>
</dbReference>
<dbReference type="Proteomes" id="UP000796761">
    <property type="component" value="Unassembled WGS sequence"/>
</dbReference>
<feature type="signal peptide" evidence="16">
    <location>
        <begin position="1"/>
        <end position="19"/>
    </location>
</feature>
<feature type="region of interest" description="Disordered" evidence="15">
    <location>
        <begin position="238"/>
        <end position="259"/>
    </location>
</feature>
<organism evidence="18 19">
    <name type="scientific">Zosterops borbonicus</name>
    <dbReference type="NCBI Taxonomy" id="364589"/>
    <lineage>
        <taxon>Eukaryota</taxon>
        <taxon>Metazoa</taxon>
        <taxon>Chordata</taxon>
        <taxon>Craniata</taxon>
        <taxon>Vertebrata</taxon>
        <taxon>Euteleostomi</taxon>
        <taxon>Archelosauria</taxon>
        <taxon>Archosauria</taxon>
        <taxon>Dinosauria</taxon>
        <taxon>Saurischia</taxon>
        <taxon>Theropoda</taxon>
        <taxon>Coelurosauria</taxon>
        <taxon>Aves</taxon>
        <taxon>Neognathae</taxon>
        <taxon>Neoaves</taxon>
        <taxon>Telluraves</taxon>
        <taxon>Australaves</taxon>
        <taxon>Passeriformes</taxon>
        <taxon>Sylvioidea</taxon>
        <taxon>Zosteropidae</taxon>
        <taxon>Zosterops</taxon>
    </lineage>
</organism>
<dbReference type="InterPro" id="IPR021203">
    <property type="entry name" value="Muellerian-inhibiting_factor"/>
</dbReference>
<dbReference type="PANTHER" id="PTHR15009:SF4">
    <property type="entry name" value="MUELLERIAN-INHIBITING FACTOR"/>
    <property type="match status" value="1"/>
</dbReference>
<dbReference type="AlphaFoldDB" id="A0A8K1LGI3"/>
<keyword evidence="6 16" id="KW-0732">Signal</keyword>
<dbReference type="FunFam" id="2.10.90.10:FF:000033">
    <property type="entry name" value="Muellerian-inhibiting factor"/>
    <property type="match status" value="1"/>
</dbReference>
<comment type="caution">
    <text evidence="18">The sequence shown here is derived from an EMBL/GenBank/DDBJ whole genome shotgun (WGS) entry which is preliminary data.</text>
</comment>
<evidence type="ECO:0000256" key="16">
    <source>
        <dbReference type="SAM" id="SignalP"/>
    </source>
</evidence>
<evidence type="ECO:0000256" key="5">
    <source>
        <dbReference type="ARBA" id="ARBA00022525"/>
    </source>
</evidence>
<name>A0A8K1LGI3_9PASS</name>
<keyword evidence="8 14" id="KW-0339">Growth factor</keyword>
<feature type="compositionally biased region" description="Polar residues" evidence="15">
    <location>
        <begin position="530"/>
        <end position="539"/>
    </location>
</feature>
<comment type="subunit">
    <text evidence="3">Homodimer; disulfide-linked.</text>
</comment>
<dbReference type="PANTHER" id="PTHR15009">
    <property type="entry name" value="MUELLERIAN-INHIBITING FACTOR"/>
    <property type="match status" value="1"/>
</dbReference>
<evidence type="ECO:0000256" key="13">
    <source>
        <dbReference type="ARBA" id="ARBA00031273"/>
    </source>
</evidence>
<evidence type="ECO:0000256" key="8">
    <source>
        <dbReference type="ARBA" id="ARBA00023030"/>
    </source>
</evidence>
<evidence type="ECO:0000256" key="1">
    <source>
        <dbReference type="ARBA" id="ARBA00004613"/>
    </source>
</evidence>
<dbReference type="SUPFAM" id="SSF57501">
    <property type="entry name" value="Cystine-knot cytokines"/>
    <property type="match status" value="1"/>
</dbReference>
<dbReference type="SMART" id="SM00204">
    <property type="entry name" value="TGFB"/>
    <property type="match status" value="1"/>
</dbReference>
<keyword evidence="11" id="KW-0325">Glycoprotein</keyword>
<evidence type="ECO:0000256" key="3">
    <source>
        <dbReference type="ARBA" id="ARBA00011748"/>
    </source>
</evidence>
<feature type="region of interest" description="Disordered" evidence="15">
    <location>
        <begin position="511"/>
        <end position="539"/>
    </location>
</feature>
<evidence type="ECO:0000256" key="11">
    <source>
        <dbReference type="ARBA" id="ARBA00023180"/>
    </source>
</evidence>
<comment type="subcellular location">
    <subcellularLocation>
        <location evidence="1">Secreted</location>
    </subcellularLocation>
</comment>
<accession>A0A8K1LGI3</accession>
<evidence type="ECO:0000256" key="10">
    <source>
        <dbReference type="ARBA" id="ARBA00023157"/>
    </source>
</evidence>